<sequence>MTTTFRQSLDRARAGEYVPWPLFTIRARDVAMALWEAKDQQTEAIYNATFMFFTWNLVLAYGEQLSARPDSQDLKRQKKRLRNKLRPAFDTLWKQHVIGRSRTRGQ</sequence>
<proteinExistence type="predicted"/>
<keyword evidence="2" id="KW-1185">Reference proteome</keyword>
<evidence type="ECO:0000313" key="1">
    <source>
        <dbReference type="EMBL" id="KAK6996753.1"/>
    </source>
</evidence>
<comment type="caution">
    <text evidence="1">The sequence shown here is derived from an EMBL/GenBank/DDBJ whole genome shotgun (WGS) entry which is preliminary data.</text>
</comment>
<name>A0AAV9ZZR6_9AGAR</name>
<organism evidence="1 2">
    <name type="scientific">Favolaschia claudopus</name>
    <dbReference type="NCBI Taxonomy" id="2862362"/>
    <lineage>
        <taxon>Eukaryota</taxon>
        <taxon>Fungi</taxon>
        <taxon>Dikarya</taxon>
        <taxon>Basidiomycota</taxon>
        <taxon>Agaricomycotina</taxon>
        <taxon>Agaricomycetes</taxon>
        <taxon>Agaricomycetidae</taxon>
        <taxon>Agaricales</taxon>
        <taxon>Marasmiineae</taxon>
        <taxon>Mycenaceae</taxon>
        <taxon>Favolaschia</taxon>
    </lineage>
</organism>
<reference evidence="1 2" key="1">
    <citation type="journal article" date="2024" name="J Genomics">
        <title>Draft genome sequencing and assembly of Favolaschia claudopus CIRM-BRFM 2984 isolated from oak limbs.</title>
        <authorList>
            <person name="Navarro D."/>
            <person name="Drula E."/>
            <person name="Chaduli D."/>
            <person name="Cazenave R."/>
            <person name="Ahrendt S."/>
            <person name="Wang J."/>
            <person name="Lipzen A."/>
            <person name="Daum C."/>
            <person name="Barry K."/>
            <person name="Grigoriev I.V."/>
            <person name="Favel A."/>
            <person name="Rosso M.N."/>
            <person name="Martin F."/>
        </authorList>
    </citation>
    <scope>NUCLEOTIDE SEQUENCE [LARGE SCALE GENOMIC DNA]</scope>
    <source>
        <strain evidence="1 2">CIRM-BRFM 2984</strain>
    </source>
</reference>
<dbReference type="Proteomes" id="UP001362999">
    <property type="component" value="Unassembled WGS sequence"/>
</dbReference>
<protein>
    <submittedName>
        <fullName evidence="1">Uncharacterized protein</fullName>
    </submittedName>
</protein>
<evidence type="ECO:0000313" key="2">
    <source>
        <dbReference type="Proteomes" id="UP001362999"/>
    </source>
</evidence>
<dbReference type="EMBL" id="JAWWNJ010000096">
    <property type="protein sequence ID" value="KAK6996753.1"/>
    <property type="molecule type" value="Genomic_DNA"/>
</dbReference>
<dbReference type="AlphaFoldDB" id="A0AAV9ZZR6"/>
<accession>A0AAV9ZZR6</accession>
<gene>
    <name evidence="1" type="ORF">R3P38DRAFT_2799615</name>
</gene>